<dbReference type="SUPFAM" id="SSF53098">
    <property type="entry name" value="Ribonuclease H-like"/>
    <property type="match status" value="1"/>
</dbReference>
<dbReference type="Gramene" id="CDP16895">
    <property type="protein sequence ID" value="CDP16895"/>
    <property type="gene ID" value="GSCOC_T00019483001"/>
</dbReference>
<dbReference type="STRING" id="49390.A0A068V7Y4"/>
<dbReference type="Gene3D" id="3.30.420.10">
    <property type="entry name" value="Ribonuclease H-like superfamily/Ribonuclease H"/>
    <property type="match status" value="1"/>
</dbReference>
<evidence type="ECO:0000313" key="3">
    <source>
        <dbReference type="Proteomes" id="UP000295252"/>
    </source>
</evidence>
<dbReference type="InterPro" id="IPR002156">
    <property type="entry name" value="RNaseH_domain"/>
</dbReference>
<dbReference type="PANTHER" id="PTHR47074:SF48">
    <property type="entry name" value="POLYNUCLEOTIDYL TRANSFERASE, RIBONUCLEASE H-LIKE SUPERFAMILY PROTEIN"/>
    <property type="match status" value="1"/>
</dbReference>
<dbReference type="PANTHER" id="PTHR47074">
    <property type="entry name" value="BNAC02G40300D PROTEIN"/>
    <property type="match status" value="1"/>
</dbReference>
<dbReference type="PhylomeDB" id="A0A068V7Y4"/>
<dbReference type="GO" id="GO:0003676">
    <property type="term" value="F:nucleic acid binding"/>
    <property type="evidence" value="ECO:0007669"/>
    <property type="project" value="InterPro"/>
</dbReference>
<feature type="domain" description="RNase H type-1" evidence="1">
    <location>
        <begin position="76"/>
        <end position="199"/>
    </location>
</feature>
<dbReference type="Proteomes" id="UP000295252">
    <property type="component" value="Chromosome III"/>
</dbReference>
<dbReference type="InterPro" id="IPR052929">
    <property type="entry name" value="RNase_H-like_EbsB-rel"/>
</dbReference>
<dbReference type="InterPro" id="IPR036397">
    <property type="entry name" value="RNaseH_sf"/>
</dbReference>
<dbReference type="CDD" id="cd06222">
    <property type="entry name" value="RNase_H_like"/>
    <property type="match status" value="1"/>
</dbReference>
<dbReference type="InterPro" id="IPR044730">
    <property type="entry name" value="RNase_H-like_dom_plant"/>
</dbReference>
<dbReference type="EMBL" id="HG739223">
    <property type="protein sequence ID" value="CDP16895.1"/>
    <property type="molecule type" value="Genomic_DNA"/>
</dbReference>
<reference evidence="3" key="1">
    <citation type="journal article" date="2014" name="Science">
        <title>The coffee genome provides insight into the convergent evolution of caffeine biosynthesis.</title>
        <authorList>
            <person name="Denoeud F."/>
            <person name="Carretero-Paulet L."/>
            <person name="Dereeper A."/>
            <person name="Droc G."/>
            <person name="Guyot R."/>
            <person name="Pietrella M."/>
            <person name="Zheng C."/>
            <person name="Alberti A."/>
            <person name="Anthony F."/>
            <person name="Aprea G."/>
            <person name="Aury J.M."/>
            <person name="Bento P."/>
            <person name="Bernard M."/>
            <person name="Bocs S."/>
            <person name="Campa C."/>
            <person name="Cenci A."/>
            <person name="Combes M.C."/>
            <person name="Crouzillat D."/>
            <person name="Da Silva C."/>
            <person name="Daddiego L."/>
            <person name="De Bellis F."/>
            <person name="Dussert S."/>
            <person name="Garsmeur O."/>
            <person name="Gayraud T."/>
            <person name="Guignon V."/>
            <person name="Jahn K."/>
            <person name="Jamilloux V."/>
            <person name="Joet T."/>
            <person name="Labadie K."/>
            <person name="Lan T."/>
            <person name="Leclercq J."/>
            <person name="Lepelley M."/>
            <person name="Leroy T."/>
            <person name="Li L.T."/>
            <person name="Librado P."/>
            <person name="Lopez L."/>
            <person name="Munoz A."/>
            <person name="Noel B."/>
            <person name="Pallavicini A."/>
            <person name="Perrotta G."/>
            <person name="Poncet V."/>
            <person name="Pot D."/>
            <person name="Priyono X."/>
            <person name="Rigoreau M."/>
            <person name="Rouard M."/>
            <person name="Rozas J."/>
            <person name="Tranchant-Dubreuil C."/>
            <person name="VanBuren R."/>
            <person name="Zhang Q."/>
            <person name="Andrade A.C."/>
            <person name="Argout X."/>
            <person name="Bertrand B."/>
            <person name="de Kochko A."/>
            <person name="Graziosi G."/>
            <person name="Henry R.J."/>
            <person name="Jayarama X."/>
            <person name="Ming R."/>
            <person name="Nagai C."/>
            <person name="Rounsley S."/>
            <person name="Sankoff D."/>
            <person name="Giuliano G."/>
            <person name="Albert V.A."/>
            <person name="Wincker P."/>
            <person name="Lashermes P."/>
        </authorList>
    </citation>
    <scope>NUCLEOTIDE SEQUENCE [LARGE SCALE GENOMIC DNA]</scope>
    <source>
        <strain evidence="3">cv. DH200-94</strain>
    </source>
</reference>
<protein>
    <recommendedName>
        <fullName evidence="1">RNase H type-1 domain-containing protein</fullName>
    </recommendedName>
</protein>
<dbReference type="InterPro" id="IPR012337">
    <property type="entry name" value="RNaseH-like_sf"/>
</dbReference>
<dbReference type="AlphaFoldDB" id="A0A068V7Y4"/>
<accession>A0A068V7Y4</accession>
<organism evidence="2 3">
    <name type="scientific">Coffea canephora</name>
    <name type="common">Robusta coffee</name>
    <dbReference type="NCBI Taxonomy" id="49390"/>
    <lineage>
        <taxon>Eukaryota</taxon>
        <taxon>Viridiplantae</taxon>
        <taxon>Streptophyta</taxon>
        <taxon>Embryophyta</taxon>
        <taxon>Tracheophyta</taxon>
        <taxon>Spermatophyta</taxon>
        <taxon>Magnoliopsida</taxon>
        <taxon>eudicotyledons</taxon>
        <taxon>Gunneridae</taxon>
        <taxon>Pentapetalae</taxon>
        <taxon>asterids</taxon>
        <taxon>lamiids</taxon>
        <taxon>Gentianales</taxon>
        <taxon>Rubiaceae</taxon>
        <taxon>Ixoroideae</taxon>
        <taxon>Gardenieae complex</taxon>
        <taxon>Bertiereae - Coffeeae clade</taxon>
        <taxon>Coffeeae</taxon>
        <taxon>Coffea</taxon>
    </lineage>
</organism>
<dbReference type="Pfam" id="PF13456">
    <property type="entry name" value="RVT_3"/>
    <property type="match status" value="1"/>
</dbReference>
<proteinExistence type="predicted"/>
<evidence type="ECO:0000259" key="1">
    <source>
        <dbReference type="Pfam" id="PF13456"/>
    </source>
</evidence>
<name>A0A068V7Y4_COFCA</name>
<dbReference type="OMA" id="EGNHVAN"/>
<evidence type="ECO:0000313" key="2">
    <source>
        <dbReference type="EMBL" id="CDP16895.1"/>
    </source>
</evidence>
<dbReference type="GO" id="GO:0004523">
    <property type="term" value="F:RNA-DNA hybrid ribonuclease activity"/>
    <property type="evidence" value="ECO:0007669"/>
    <property type="project" value="InterPro"/>
</dbReference>
<dbReference type="OrthoDB" id="1906820at2759"/>
<dbReference type="InParanoid" id="A0A068V7Y4"/>
<keyword evidence="3" id="KW-1185">Reference proteome</keyword>
<sequence length="226" mass="25057">MELVGVILWNLWNNRNGAIFDGPYRDPLSLVSLSIAFLNQFHEANSKDKCDMSTSLQSRLSIGHWIRPNAGFVKANFDGAVFMDDKSSGVGVIIRDDTGSFIAGHYSKKILGILEPNVVESYAAKHAAQLLQSLGFNKIVLEGDSQKVIKMMNRLESDDSSCGLLIDDTIVLCQEFMCWEVSWISRLFNVPAHNFAKYAINLSDSCIWRNSPPSFICSALVADSIS</sequence>
<gene>
    <name evidence="2" type="ORF">GSCOC_T00019483001</name>
</gene>